<dbReference type="InterPro" id="IPR001878">
    <property type="entry name" value="Znf_CCHC"/>
</dbReference>
<dbReference type="SMART" id="SM00343">
    <property type="entry name" value="ZnF_C2HC"/>
    <property type="match status" value="1"/>
</dbReference>
<dbReference type="PROSITE" id="PS50158">
    <property type="entry name" value="ZF_CCHC"/>
    <property type="match status" value="1"/>
</dbReference>
<dbReference type="Pfam" id="PF00098">
    <property type="entry name" value="zf-CCHC"/>
    <property type="match status" value="1"/>
</dbReference>
<keyword evidence="1" id="KW-0863">Zinc-finger</keyword>
<proteinExistence type="predicted"/>
<dbReference type="AlphaFoldDB" id="A0A392V0C8"/>
<evidence type="ECO:0000259" key="3">
    <source>
        <dbReference type="PROSITE" id="PS50158"/>
    </source>
</evidence>
<evidence type="ECO:0000313" key="4">
    <source>
        <dbReference type="EMBL" id="MCI80425.1"/>
    </source>
</evidence>
<evidence type="ECO:0000256" key="1">
    <source>
        <dbReference type="PROSITE-ProRule" id="PRU00047"/>
    </source>
</evidence>
<dbReference type="EMBL" id="LXQA010995356">
    <property type="protein sequence ID" value="MCI80425.1"/>
    <property type="molecule type" value="Genomic_DNA"/>
</dbReference>
<name>A0A392V0C8_9FABA</name>
<feature type="domain" description="CCHC-type" evidence="3">
    <location>
        <begin position="35"/>
        <end position="51"/>
    </location>
</feature>
<keyword evidence="1" id="KW-0479">Metal-binding</keyword>
<dbReference type="SUPFAM" id="SSF57756">
    <property type="entry name" value="Retrovirus zinc finger-like domains"/>
    <property type="match status" value="1"/>
</dbReference>
<reference evidence="4 5" key="1">
    <citation type="journal article" date="2018" name="Front. Plant Sci.">
        <title>Red Clover (Trifolium pratense) and Zigzag Clover (T. medium) - A Picture of Genomic Similarities and Differences.</title>
        <authorList>
            <person name="Dluhosova J."/>
            <person name="Istvanek J."/>
            <person name="Nedelnik J."/>
            <person name="Repkova J."/>
        </authorList>
    </citation>
    <scope>NUCLEOTIDE SEQUENCE [LARGE SCALE GENOMIC DNA]</scope>
    <source>
        <strain evidence="5">cv. 10/8</strain>
        <tissue evidence="4">Leaf</tissue>
    </source>
</reference>
<protein>
    <submittedName>
        <fullName evidence="4">Acylamino-acid-releasing enzyme</fullName>
    </submittedName>
</protein>
<evidence type="ECO:0000256" key="2">
    <source>
        <dbReference type="SAM" id="MobiDB-lite"/>
    </source>
</evidence>
<organism evidence="4 5">
    <name type="scientific">Trifolium medium</name>
    <dbReference type="NCBI Taxonomy" id="97028"/>
    <lineage>
        <taxon>Eukaryota</taxon>
        <taxon>Viridiplantae</taxon>
        <taxon>Streptophyta</taxon>
        <taxon>Embryophyta</taxon>
        <taxon>Tracheophyta</taxon>
        <taxon>Spermatophyta</taxon>
        <taxon>Magnoliopsida</taxon>
        <taxon>eudicotyledons</taxon>
        <taxon>Gunneridae</taxon>
        <taxon>Pentapetalae</taxon>
        <taxon>rosids</taxon>
        <taxon>fabids</taxon>
        <taxon>Fabales</taxon>
        <taxon>Fabaceae</taxon>
        <taxon>Papilionoideae</taxon>
        <taxon>50 kb inversion clade</taxon>
        <taxon>NPAAA clade</taxon>
        <taxon>Hologalegina</taxon>
        <taxon>IRL clade</taxon>
        <taxon>Trifolieae</taxon>
        <taxon>Trifolium</taxon>
    </lineage>
</organism>
<dbReference type="Proteomes" id="UP000265520">
    <property type="component" value="Unassembled WGS sequence"/>
</dbReference>
<accession>A0A392V0C8</accession>
<dbReference type="GO" id="GO:0003676">
    <property type="term" value="F:nucleic acid binding"/>
    <property type="evidence" value="ECO:0007669"/>
    <property type="project" value="InterPro"/>
</dbReference>
<feature type="region of interest" description="Disordered" evidence="2">
    <location>
        <begin position="1"/>
        <end position="33"/>
    </location>
</feature>
<keyword evidence="1" id="KW-0862">Zinc</keyword>
<sequence length="72" mass="7599">GLNVARGRSENKGKGKGKKHMSKSRPTGDSGGKFKCYYCHEPGHLKKDCPQRKGGGSSSAQIAASDEGYESA</sequence>
<feature type="region of interest" description="Disordered" evidence="2">
    <location>
        <begin position="46"/>
        <end position="72"/>
    </location>
</feature>
<dbReference type="GO" id="GO:0008270">
    <property type="term" value="F:zinc ion binding"/>
    <property type="evidence" value="ECO:0007669"/>
    <property type="project" value="UniProtKB-KW"/>
</dbReference>
<comment type="caution">
    <text evidence="4">The sequence shown here is derived from an EMBL/GenBank/DDBJ whole genome shotgun (WGS) entry which is preliminary data.</text>
</comment>
<evidence type="ECO:0000313" key="5">
    <source>
        <dbReference type="Proteomes" id="UP000265520"/>
    </source>
</evidence>
<feature type="non-terminal residue" evidence="4">
    <location>
        <position position="1"/>
    </location>
</feature>
<feature type="compositionally biased region" description="Basic residues" evidence="2">
    <location>
        <begin position="14"/>
        <end position="23"/>
    </location>
</feature>
<feature type="non-terminal residue" evidence="4">
    <location>
        <position position="72"/>
    </location>
</feature>
<keyword evidence="5" id="KW-1185">Reference proteome</keyword>
<dbReference type="InterPro" id="IPR036875">
    <property type="entry name" value="Znf_CCHC_sf"/>
</dbReference>
<dbReference type="Gene3D" id="4.10.60.10">
    <property type="entry name" value="Zinc finger, CCHC-type"/>
    <property type="match status" value="1"/>
</dbReference>